<dbReference type="Proteomes" id="UP000183031">
    <property type="component" value="Unassembled WGS sequence"/>
</dbReference>
<evidence type="ECO:0000313" key="5">
    <source>
        <dbReference type="Proteomes" id="UP000183031"/>
    </source>
</evidence>
<keyword evidence="2 3" id="KW-0732">Signal</keyword>
<evidence type="ECO:0000313" key="4">
    <source>
        <dbReference type="EMBL" id="SCY99509.1"/>
    </source>
</evidence>
<evidence type="ECO:0000256" key="2">
    <source>
        <dbReference type="ARBA" id="ARBA00022729"/>
    </source>
</evidence>
<reference evidence="4 5" key="1">
    <citation type="submission" date="2016-10" db="EMBL/GenBank/DDBJ databases">
        <authorList>
            <person name="Varghese N."/>
            <person name="Submissions S."/>
        </authorList>
    </citation>
    <scope>NUCLEOTIDE SEQUENCE [LARGE SCALE GENOMIC DNA]</scope>
    <source>
        <strain evidence="4 5">CGMCC 1.6853</strain>
    </source>
</reference>
<comment type="caution">
    <text evidence="4">The sequence shown here is derived from an EMBL/GenBank/DDBJ whole genome shotgun (WGS) entry which is preliminary data.</text>
</comment>
<name>A0A1G5KHT8_9GAMM</name>
<gene>
    <name evidence="4" type="ORF">SAMN02927935_03380</name>
</gene>
<dbReference type="InterPro" id="IPR012640">
    <property type="entry name" value="Membr_lipoprot_lipid_attach_CS"/>
</dbReference>
<dbReference type="RefSeq" id="WP_139182618.1">
    <property type="nucleotide sequence ID" value="NZ_CBCSIN010000007.1"/>
</dbReference>
<evidence type="ECO:0000256" key="3">
    <source>
        <dbReference type="SAM" id="SignalP"/>
    </source>
</evidence>
<keyword evidence="5" id="KW-1185">Reference proteome</keyword>
<feature type="signal peptide" evidence="3">
    <location>
        <begin position="1"/>
        <end position="18"/>
    </location>
</feature>
<feature type="chain" id="PRO_5045392326" description="Type IV secretion system putative lipoprotein virB7" evidence="3">
    <location>
        <begin position="19"/>
        <end position="231"/>
    </location>
</feature>
<organism evidence="4 5">
    <name type="scientific">Serratia nematodiphila</name>
    <dbReference type="NCBI Taxonomy" id="458197"/>
    <lineage>
        <taxon>Bacteria</taxon>
        <taxon>Pseudomonadati</taxon>
        <taxon>Pseudomonadota</taxon>
        <taxon>Gammaproteobacteria</taxon>
        <taxon>Enterobacterales</taxon>
        <taxon>Yersiniaceae</taxon>
        <taxon>Serratia</taxon>
    </lineage>
</organism>
<dbReference type="Pfam" id="PF08139">
    <property type="entry name" value="LPAM_1"/>
    <property type="match status" value="1"/>
</dbReference>
<protein>
    <recommendedName>
        <fullName evidence="1">Type IV secretion system putative lipoprotein virB7</fullName>
    </recommendedName>
</protein>
<dbReference type="EMBL" id="FMUT01000009">
    <property type="protein sequence ID" value="SCY99509.1"/>
    <property type="molecule type" value="Genomic_DNA"/>
</dbReference>
<accession>A0A1G5KHT8</accession>
<proteinExistence type="predicted"/>
<dbReference type="PROSITE" id="PS51257">
    <property type="entry name" value="PROKAR_LIPOPROTEIN"/>
    <property type="match status" value="1"/>
</dbReference>
<sequence length="231" mass="25346">MRKIIITLVVAVFLTGCASNNGPYVTVDSLSSGKSVGKKYIVLPARAELKQNDQLYFAQVEKYLDRVLKEKGYQKVSDKNIADQAIFLNYWHDGGVSNTREEVVPIWGQTGVSSATTYGTVTPSYGGGGNLSTTTTYTPTYGVTGAVTQQVTDTFYSTGFKVESYDAAGLRSGKEESLWRTTAVSTAMDLNDRRDLKMLFFISRPFFAENLTEKASGYAKGDGSQMNAYFQ</sequence>
<evidence type="ECO:0000256" key="1">
    <source>
        <dbReference type="ARBA" id="ARBA00017922"/>
    </source>
</evidence>